<dbReference type="Proteomes" id="UP000469870">
    <property type="component" value="Unassembled WGS sequence"/>
</dbReference>
<dbReference type="Pfam" id="PF07508">
    <property type="entry name" value="Recombinase"/>
    <property type="match status" value="1"/>
</dbReference>
<dbReference type="PANTHER" id="PTHR30461">
    <property type="entry name" value="DNA-INVERTASE FROM LAMBDOID PROPHAGE"/>
    <property type="match status" value="1"/>
</dbReference>
<evidence type="ECO:0000259" key="2">
    <source>
        <dbReference type="PROSITE" id="PS51737"/>
    </source>
</evidence>
<dbReference type="InterPro" id="IPR011109">
    <property type="entry name" value="DNA_bind_recombinase_dom"/>
</dbReference>
<protein>
    <submittedName>
        <fullName evidence="3">Recombinase family protein</fullName>
    </submittedName>
</protein>
<dbReference type="InterPro" id="IPR006119">
    <property type="entry name" value="Resolv_N"/>
</dbReference>
<dbReference type="Gene3D" id="3.90.1750.20">
    <property type="entry name" value="Putative Large Serine Recombinase, Chain B, Domain 2"/>
    <property type="match status" value="1"/>
</dbReference>
<dbReference type="GO" id="GO:0000150">
    <property type="term" value="F:DNA strand exchange activity"/>
    <property type="evidence" value="ECO:0007669"/>
    <property type="project" value="InterPro"/>
</dbReference>
<dbReference type="CDD" id="cd00338">
    <property type="entry name" value="Ser_Recombinase"/>
    <property type="match status" value="1"/>
</dbReference>
<reference evidence="3 4" key="1">
    <citation type="submission" date="2019-11" db="EMBL/GenBank/DDBJ databases">
        <title>Characterisation of Fundicoccus ignavus gen. nov. sp. nov., a novel genus of the family Aerococcaceae isolated from bulk tank milk.</title>
        <authorList>
            <person name="Siebert A."/>
            <person name="Huptas C."/>
            <person name="Wenning M."/>
            <person name="Scherer S."/>
            <person name="Doll E.V."/>
        </authorList>
    </citation>
    <scope>NUCLEOTIDE SEQUENCE [LARGE SCALE GENOMIC DNA]</scope>
    <source>
        <strain evidence="3 4">DSM 109653</strain>
    </source>
</reference>
<dbReference type="PROSITE" id="PS51737">
    <property type="entry name" value="RECOMBINASE_DNA_BIND"/>
    <property type="match status" value="1"/>
</dbReference>
<organism evidence="3 4">
    <name type="scientific">Fundicoccus ignavus</name>
    <dbReference type="NCBI Taxonomy" id="2664442"/>
    <lineage>
        <taxon>Bacteria</taxon>
        <taxon>Bacillati</taxon>
        <taxon>Bacillota</taxon>
        <taxon>Bacilli</taxon>
        <taxon>Lactobacillales</taxon>
        <taxon>Aerococcaceae</taxon>
        <taxon>Fundicoccus</taxon>
    </lineage>
</organism>
<dbReference type="SUPFAM" id="SSF53041">
    <property type="entry name" value="Resolvase-like"/>
    <property type="match status" value="1"/>
</dbReference>
<evidence type="ECO:0000313" key="3">
    <source>
        <dbReference type="EMBL" id="MRI82451.1"/>
    </source>
</evidence>
<dbReference type="AlphaFoldDB" id="A0A844C4M7"/>
<sequence>MLMEKKVEIIPASIPKVQKKVVIYARVSTAHGEQLESLFAQISGLTRYVSMVSSWRLVDIYIETQSAKAKSPRKEFTRMLKDAESKSFDIVVTKNISRFGRDTVEVLESLRELRKLNIRVLFEQENLDSGEIDNELMISIIESIAQAENESRSENIKWGIQKSVASGKSNLMNRKFYGYDNDENGDLVINEEQAAVVKRVFNFYMGGMSVVGIIRKLQELGFKSPTGKGRWSKGSIDNILTNRKYTGDVELLKEDENSGYYLVEDNNPVIISEEIFNAVQKLRKDRSNVVIDEYGNKTRSHKKYSSKKSAEFNENR</sequence>
<dbReference type="Gene3D" id="3.40.50.1390">
    <property type="entry name" value="Resolvase, N-terminal catalytic domain"/>
    <property type="match status" value="1"/>
</dbReference>
<feature type="domain" description="Resolvase/invertase-type recombinase catalytic" evidence="1">
    <location>
        <begin position="20"/>
        <end position="167"/>
    </location>
</feature>
<dbReference type="SMART" id="SM00857">
    <property type="entry name" value="Resolvase"/>
    <property type="match status" value="1"/>
</dbReference>
<gene>
    <name evidence="3" type="ORF">GIY11_10560</name>
</gene>
<accession>A0A844C4M7</accession>
<proteinExistence type="predicted"/>
<evidence type="ECO:0000259" key="1">
    <source>
        <dbReference type="PROSITE" id="PS51736"/>
    </source>
</evidence>
<dbReference type="InterPro" id="IPR050639">
    <property type="entry name" value="SSR_resolvase"/>
</dbReference>
<dbReference type="PROSITE" id="PS51736">
    <property type="entry name" value="RECOMBINASES_3"/>
    <property type="match status" value="1"/>
</dbReference>
<dbReference type="EMBL" id="WJQR01000011">
    <property type="protein sequence ID" value="MRI82451.1"/>
    <property type="molecule type" value="Genomic_DNA"/>
</dbReference>
<feature type="domain" description="Recombinase" evidence="2">
    <location>
        <begin position="176"/>
        <end position="289"/>
    </location>
</feature>
<dbReference type="InterPro" id="IPR036162">
    <property type="entry name" value="Resolvase-like_N_sf"/>
</dbReference>
<dbReference type="Pfam" id="PF00239">
    <property type="entry name" value="Resolvase"/>
    <property type="match status" value="1"/>
</dbReference>
<dbReference type="PANTHER" id="PTHR30461:SF23">
    <property type="entry name" value="DNA RECOMBINASE-RELATED"/>
    <property type="match status" value="1"/>
</dbReference>
<evidence type="ECO:0000313" key="4">
    <source>
        <dbReference type="Proteomes" id="UP000469870"/>
    </source>
</evidence>
<dbReference type="InterPro" id="IPR038109">
    <property type="entry name" value="DNA_bind_recomb_sf"/>
</dbReference>
<comment type="caution">
    <text evidence="3">The sequence shown here is derived from an EMBL/GenBank/DDBJ whole genome shotgun (WGS) entry which is preliminary data.</text>
</comment>
<name>A0A844C4M7_9LACT</name>
<dbReference type="GO" id="GO:0003677">
    <property type="term" value="F:DNA binding"/>
    <property type="evidence" value="ECO:0007669"/>
    <property type="project" value="InterPro"/>
</dbReference>